<dbReference type="Gene3D" id="3.40.50.620">
    <property type="entry name" value="HUPs"/>
    <property type="match status" value="1"/>
</dbReference>
<dbReference type="HAMAP" id="MF_01161">
    <property type="entry name" value="tRNA_Ile_lys_synt"/>
    <property type="match status" value="1"/>
</dbReference>
<dbReference type="Proteomes" id="UP000192602">
    <property type="component" value="Unassembled WGS sequence"/>
</dbReference>
<dbReference type="SUPFAM" id="SSF52402">
    <property type="entry name" value="Adenine nucleotide alpha hydrolases-like"/>
    <property type="match status" value="1"/>
</dbReference>
<keyword evidence="3" id="KW-0547">Nucleotide-binding</keyword>
<proteinExistence type="inferred from homology"/>
<evidence type="ECO:0000313" key="8">
    <source>
        <dbReference type="EMBL" id="SMC08285.1"/>
    </source>
</evidence>
<dbReference type="PANTHER" id="PTHR43033">
    <property type="entry name" value="TRNA(ILE)-LYSIDINE SYNTHASE-RELATED"/>
    <property type="match status" value="1"/>
</dbReference>
<evidence type="ECO:0000259" key="7">
    <source>
        <dbReference type="Pfam" id="PF01171"/>
    </source>
</evidence>
<dbReference type="CDD" id="cd01992">
    <property type="entry name" value="TilS_N"/>
    <property type="match status" value="1"/>
</dbReference>
<evidence type="ECO:0000313" key="9">
    <source>
        <dbReference type="Proteomes" id="UP000192602"/>
    </source>
</evidence>
<comment type="subcellular location">
    <subcellularLocation>
        <location evidence="6">Cytoplasm</location>
    </subcellularLocation>
</comment>
<keyword evidence="9" id="KW-1185">Reference proteome</keyword>
<dbReference type="InterPro" id="IPR012094">
    <property type="entry name" value="tRNA_Ile_lys_synt"/>
</dbReference>
<dbReference type="STRING" id="1069081.SAMN05660197_0032"/>
<dbReference type="OrthoDB" id="5289653at2"/>
<dbReference type="AlphaFoldDB" id="A0A1W1WPZ4"/>
<dbReference type="GO" id="GO:0006400">
    <property type="term" value="P:tRNA modification"/>
    <property type="evidence" value="ECO:0007669"/>
    <property type="project" value="UniProtKB-UniRule"/>
</dbReference>
<dbReference type="Pfam" id="PF01171">
    <property type="entry name" value="ATP_bind_3"/>
    <property type="match status" value="1"/>
</dbReference>
<sequence>MELLCLDKLRQGKNLLAFSAGTDSTALFFLLMQHKISFDIAIVDYQLRQQSKQEIAYAKELAQKYHKKIYIKSAPLTPPSIEEKARKIRYDFFSSIIKKEMYDNLITAHQLNDQFEWFLMQFAKGAGVVELLGMEPCTEKEHFTIVRPLLFVSRDEIVLYLQKHKIKYFTDTSNFDQNFTRNFIRHNFSDPFIKKFAAGVKRSFHYLLEDKKLLENEIFRQKELYFARRTGSSYQDKRVLDKIFKRFGYLLSTSQKEEIFRQKEGVIASKFAFVLTEHFIIVAPYIITPIPKKIREIYRKHKIPKILRGYFFAERISPTLFDRLL</sequence>
<dbReference type="GO" id="GO:0032267">
    <property type="term" value="F:tRNA(Ile)-lysidine synthase activity"/>
    <property type="evidence" value="ECO:0007669"/>
    <property type="project" value="UniProtKB-EC"/>
</dbReference>
<dbReference type="GO" id="GO:0005737">
    <property type="term" value="C:cytoplasm"/>
    <property type="evidence" value="ECO:0007669"/>
    <property type="project" value="UniProtKB-SubCell"/>
</dbReference>
<dbReference type="EMBL" id="FWWZ01000001">
    <property type="protein sequence ID" value="SMC08285.1"/>
    <property type="molecule type" value="Genomic_DNA"/>
</dbReference>
<dbReference type="EC" id="6.3.4.19" evidence="6"/>
<reference evidence="9" key="1">
    <citation type="submission" date="2017-04" db="EMBL/GenBank/DDBJ databases">
        <authorList>
            <person name="Varghese N."/>
            <person name="Submissions S."/>
        </authorList>
    </citation>
    <scope>NUCLEOTIDE SEQUENCE [LARGE SCALE GENOMIC DNA]</scope>
    <source>
        <strain evidence="9">DSM 16512</strain>
    </source>
</reference>
<protein>
    <recommendedName>
        <fullName evidence="6">tRNA(Ile)-lysidine synthase</fullName>
        <ecNumber evidence="6">6.3.4.19</ecNumber>
    </recommendedName>
    <alternativeName>
        <fullName evidence="6">tRNA(Ile)-2-lysyl-cytidine synthase</fullName>
    </alternativeName>
    <alternativeName>
        <fullName evidence="6">tRNA(Ile)-lysidine synthetase</fullName>
    </alternativeName>
</protein>
<dbReference type="InterPro" id="IPR012795">
    <property type="entry name" value="tRNA_Ile_lys_synt_N"/>
</dbReference>
<keyword evidence="2 6" id="KW-0819">tRNA processing</keyword>
<dbReference type="GO" id="GO:0005524">
    <property type="term" value="F:ATP binding"/>
    <property type="evidence" value="ECO:0007669"/>
    <property type="project" value="UniProtKB-KW"/>
</dbReference>
<dbReference type="NCBIfam" id="TIGR02432">
    <property type="entry name" value="lysidine_TilS_N"/>
    <property type="match status" value="1"/>
</dbReference>
<comment type="function">
    <text evidence="6">Ligates lysine onto the cytidine present at position 34 of the AUA codon-specific tRNA(Ile) that contains the anticodon CAU, in an ATP-dependent manner. Cytidine is converted to lysidine, thus changing the amino acid specificity of the tRNA from methionine to isoleucine.</text>
</comment>
<evidence type="ECO:0000256" key="2">
    <source>
        <dbReference type="ARBA" id="ARBA00022694"/>
    </source>
</evidence>
<keyword evidence="4" id="KW-0067">ATP-binding</keyword>
<comment type="similarity">
    <text evidence="6">Belongs to the tRNA(Ile)-lysidine synthase family.</text>
</comment>
<evidence type="ECO:0000256" key="5">
    <source>
        <dbReference type="ARBA" id="ARBA00048539"/>
    </source>
</evidence>
<dbReference type="InterPro" id="IPR011063">
    <property type="entry name" value="TilS/TtcA_N"/>
</dbReference>
<keyword evidence="1 6" id="KW-0436">Ligase</keyword>
<evidence type="ECO:0000256" key="4">
    <source>
        <dbReference type="ARBA" id="ARBA00022840"/>
    </source>
</evidence>
<organism evidence="8 9">
    <name type="scientific">Nitratiruptor tergarcus DSM 16512</name>
    <dbReference type="NCBI Taxonomy" id="1069081"/>
    <lineage>
        <taxon>Bacteria</taxon>
        <taxon>Pseudomonadati</taxon>
        <taxon>Campylobacterota</taxon>
        <taxon>Epsilonproteobacteria</taxon>
        <taxon>Nautiliales</taxon>
        <taxon>Nitratiruptoraceae</taxon>
        <taxon>Nitratiruptor</taxon>
    </lineage>
</organism>
<dbReference type="PANTHER" id="PTHR43033:SF1">
    <property type="entry name" value="TRNA(ILE)-LYSIDINE SYNTHASE-RELATED"/>
    <property type="match status" value="1"/>
</dbReference>
<dbReference type="RefSeq" id="WP_084274569.1">
    <property type="nucleotide sequence ID" value="NZ_FWWZ01000001.1"/>
</dbReference>
<evidence type="ECO:0000256" key="6">
    <source>
        <dbReference type="HAMAP-Rule" id="MF_01161"/>
    </source>
</evidence>
<dbReference type="InterPro" id="IPR014729">
    <property type="entry name" value="Rossmann-like_a/b/a_fold"/>
</dbReference>
<feature type="domain" description="tRNA(Ile)-lysidine/2-thiocytidine synthase N-terminal" evidence="7">
    <location>
        <begin position="14"/>
        <end position="187"/>
    </location>
</feature>
<accession>A0A1W1WPZ4</accession>
<gene>
    <name evidence="6" type="primary">tilS</name>
    <name evidence="8" type="ORF">SAMN05660197_0032</name>
</gene>
<evidence type="ECO:0000256" key="3">
    <source>
        <dbReference type="ARBA" id="ARBA00022741"/>
    </source>
</evidence>
<evidence type="ECO:0000256" key="1">
    <source>
        <dbReference type="ARBA" id="ARBA00022598"/>
    </source>
</evidence>
<name>A0A1W1WPZ4_9BACT</name>
<comment type="caution">
    <text evidence="6">Lacks conserved residue(s) required for the propagation of feature annotation.</text>
</comment>
<keyword evidence="6" id="KW-0963">Cytoplasm</keyword>
<comment type="catalytic activity">
    <reaction evidence="5 6">
        <text>cytidine(34) in tRNA(Ile2) + L-lysine + ATP = lysidine(34) in tRNA(Ile2) + AMP + diphosphate + H(+)</text>
        <dbReference type="Rhea" id="RHEA:43744"/>
        <dbReference type="Rhea" id="RHEA-COMP:10625"/>
        <dbReference type="Rhea" id="RHEA-COMP:10670"/>
        <dbReference type="ChEBI" id="CHEBI:15378"/>
        <dbReference type="ChEBI" id="CHEBI:30616"/>
        <dbReference type="ChEBI" id="CHEBI:32551"/>
        <dbReference type="ChEBI" id="CHEBI:33019"/>
        <dbReference type="ChEBI" id="CHEBI:82748"/>
        <dbReference type="ChEBI" id="CHEBI:83665"/>
        <dbReference type="ChEBI" id="CHEBI:456215"/>
        <dbReference type="EC" id="6.3.4.19"/>
    </reaction>
</comment>